<dbReference type="Proteomes" id="UP000838412">
    <property type="component" value="Chromosome 8"/>
</dbReference>
<sequence>MLIDNSEAWRRRGQVKVNKASLQLREDVVLMEYLLWELDELVEQTEERDAREFEDPEEQNHLKRHE</sequence>
<feature type="region of interest" description="Disordered" evidence="1">
    <location>
        <begin position="47"/>
        <end position="66"/>
    </location>
</feature>
<dbReference type="AlphaFoldDB" id="A0A8K0AA93"/>
<gene>
    <name evidence="2" type="primary">Hypp4572</name>
    <name evidence="2" type="ORF">BLAG_LOCUS23238</name>
</gene>
<name>A0A8K0AA93_BRALA</name>
<organism evidence="2 3">
    <name type="scientific">Branchiostoma lanceolatum</name>
    <name type="common">Common lancelet</name>
    <name type="synonym">Amphioxus lanceolatum</name>
    <dbReference type="NCBI Taxonomy" id="7740"/>
    <lineage>
        <taxon>Eukaryota</taxon>
        <taxon>Metazoa</taxon>
        <taxon>Chordata</taxon>
        <taxon>Cephalochordata</taxon>
        <taxon>Leptocardii</taxon>
        <taxon>Amphioxiformes</taxon>
        <taxon>Branchiostomatidae</taxon>
        <taxon>Branchiostoma</taxon>
    </lineage>
</organism>
<proteinExistence type="predicted"/>
<evidence type="ECO:0000313" key="3">
    <source>
        <dbReference type="Proteomes" id="UP000838412"/>
    </source>
</evidence>
<evidence type="ECO:0000313" key="2">
    <source>
        <dbReference type="EMBL" id="CAH1271136.1"/>
    </source>
</evidence>
<protein>
    <submittedName>
        <fullName evidence="2">Hypp4572 protein</fullName>
    </submittedName>
</protein>
<evidence type="ECO:0000256" key="1">
    <source>
        <dbReference type="SAM" id="MobiDB-lite"/>
    </source>
</evidence>
<reference evidence="2" key="1">
    <citation type="submission" date="2022-01" db="EMBL/GenBank/DDBJ databases">
        <authorList>
            <person name="Braso-Vives M."/>
        </authorList>
    </citation>
    <scope>NUCLEOTIDE SEQUENCE</scope>
</reference>
<accession>A0A8K0AA93</accession>
<dbReference type="EMBL" id="OV696693">
    <property type="protein sequence ID" value="CAH1271136.1"/>
    <property type="molecule type" value="Genomic_DNA"/>
</dbReference>
<keyword evidence="3" id="KW-1185">Reference proteome</keyword>